<dbReference type="KEGG" id="pais:PFX98_22410"/>
<evidence type="ECO:0000313" key="3">
    <source>
        <dbReference type="Proteomes" id="UP001177769"/>
    </source>
</evidence>
<name>A0AA95NIP8_9BURK</name>
<reference evidence="2" key="1">
    <citation type="submission" date="2023-01" db="EMBL/GenBank/DDBJ databases">
        <title>Whole genome sequence of Paucibacter sp. S2-9 isolated from pond sediment.</title>
        <authorList>
            <person name="Jung J.Y."/>
        </authorList>
    </citation>
    <scope>NUCLEOTIDE SEQUENCE</scope>
    <source>
        <strain evidence="2">S2-9</strain>
    </source>
</reference>
<proteinExistence type="predicted"/>
<dbReference type="SUPFAM" id="SSF56935">
    <property type="entry name" value="Porins"/>
    <property type="match status" value="1"/>
</dbReference>
<dbReference type="EMBL" id="CP116346">
    <property type="protein sequence ID" value="WIT11611.1"/>
    <property type="molecule type" value="Genomic_DNA"/>
</dbReference>
<feature type="signal peptide" evidence="1">
    <location>
        <begin position="1"/>
        <end position="22"/>
    </location>
</feature>
<evidence type="ECO:0000256" key="1">
    <source>
        <dbReference type="SAM" id="SignalP"/>
    </source>
</evidence>
<keyword evidence="3" id="KW-1185">Reference proteome</keyword>
<evidence type="ECO:0008006" key="4">
    <source>
        <dbReference type="Google" id="ProtNLM"/>
    </source>
</evidence>
<gene>
    <name evidence="2" type="ORF">PFX98_22410</name>
</gene>
<dbReference type="Proteomes" id="UP001177769">
    <property type="component" value="Chromosome"/>
</dbReference>
<dbReference type="RefSeq" id="WP_285232696.1">
    <property type="nucleotide sequence ID" value="NZ_CP116346.1"/>
</dbReference>
<accession>A0AA95NIP8</accession>
<feature type="chain" id="PRO_5041672403" description="Porin" evidence="1">
    <location>
        <begin position="23"/>
        <end position="420"/>
    </location>
</feature>
<protein>
    <recommendedName>
        <fullName evidence="4">Porin</fullName>
    </recommendedName>
</protein>
<dbReference type="AlphaFoldDB" id="A0AA95NIP8"/>
<organism evidence="2 3">
    <name type="scientific">Paucibacter sediminis</name>
    <dbReference type="NCBI Taxonomy" id="3019553"/>
    <lineage>
        <taxon>Bacteria</taxon>
        <taxon>Pseudomonadati</taxon>
        <taxon>Pseudomonadota</taxon>
        <taxon>Betaproteobacteria</taxon>
        <taxon>Burkholderiales</taxon>
        <taxon>Sphaerotilaceae</taxon>
        <taxon>Roseateles</taxon>
    </lineage>
</organism>
<sequence>MTRRLAMAAALLCLGGPPAAAAAGLPDWLALDGFGTLGAYRADDPVASVRADSRAPAASLRQWRLDGDSLAGLQLTLKTPGETRAVLQLIAKDEVPDRLRPRVEWLYAAWDAGPQLQLKLGRTSLPVFLNSDTRYLGYAQTAVRPANTVYQLNPITHVDGANALWNQHGSQGDLSLEAALGRSKVEVATGSIDADRVATLVGKWTRRNWTLRLAHAQYRIDARLPVFEQLFAQLRSGSTGCSNCAAVLDARGRAQGLQVRTETIAMVYDNGRFALQGEAMRRASDGLLIPDVRAWYLQASLRLGAFTPYAVIGQQRFTEAPLGLLTDAQAGPAAAAANAALDRYLQAPNDRHIWQLGLRWDLRENLALKLQLESLRHTRETGLGLNTVVSYPFAPPLGGYTGPRWDGQVRVLTLNLDLVF</sequence>
<keyword evidence="1" id="KW-0732">Signal</keyword>
<evidence type="ECO:0000313" key="2">
    <source>
        <dbReference type="EMBL" id="WIT11611.1"/>
    </source>
</evidence>